<evidence type="ECO:0000313" key="3">
    <source>
        <dbReference type="Proteomes" id="UP000320393"/>
    </source>
</evidence>
<feature type="chain" id="PRO_5022109690" description="DUF4142 domain-containing protein" evidence="1">
    <location>
        <begin position="19"/>
        <end position="150"/>
    </location>
</feature>
<evidence type="ECO:0008006" key="4">
    <source>
        <dbReference type="Google" id="ProtNLM"/>
    </source>
</evidence>
<protein>
    <recommendedName>
        <fullName evidence="4">DUF4142 domain-containing protein</fullName>
    </recommendedName>
</protein>
<organism evidence="2 3">
    <name type="scientific">Candidatus Segetimicrobium genomatis</name>
    <dbReference type="NCBI Taxonomy" id="2569760"/>
    <lineage>
        <taxon>Bacteria</taxon>
        <taxon>Bacillati</taxon>
        <taxon>Candidatus Sysuimicrobiota</taxon>
        <taxon>Candidatus Sysuimicrobiia</taxon>
        <taxon>Candidatus Sysuimicrobiales</taxon>
        <taxon>Candidatus Segetimicrobiaceae</taxon>
        <taxon>Candidatus Segetimicrobium</taxon>
    </lineage>
</organism>
<sequence>MRGFTASVIISAFVLAYAAPRTGGAMMAADVKKELRTAVFHASELAQRGDSVATSKLHVQHVINCLEGPTGANFNAAAGYPCQGQGNGAIPDLKDAVAAKVAGADEALKQANLAETLALQAMAKTTVTEVQPWAKVVAEHLQAALNALGS</sequence>
<dbReference type="AlphaFoldDB" id="A0A537M8J3"/>
<evidence type="ECO:0000256" key="1">
    <source>
        <dbReference type="SAM" id="SignalP"/>
    </source>
</evidence>
<dbReference type="EMBL" id="VBAM01000018">
    <property type="protein sequence ID" value="TMJ16572.1"/>
    <property type="molecule type" value="Genomic_DNA"/>
</dbReference>
<reference evidence="2 3" key="1">
    <citation type="journal article" date="2019" name="Nat. Microbiol.">
        <title>Mediterranean grassland soil C-N compound turnover is dependent on rainfall and depth, and is mediated by genomically divergent microorganisms.</title>
        <authorList>
            <person name="Diamond S."/>
            <person name="Andeer P.F."/>
            <person name="Li Z."/>
            <person name="Crits-Christoph A."/>
            <person name="Burstein D."/>
            <person name="Anantharaman K."/>
            <person name="Lane K.R."/>
            <person name="Thomas B.C."/>
            <person name="Pan C."/>
            <person name="Northen T.R."/>
            <person name="Banfield J.F."/>
        </authorList>
    </citation>
    <scope>NUCLEOTIDE SEQUENCE [LARGE SCALE GENOMIC DNA]</scope>
    <source>
        <strain evidence="2">NP_5</strain>
    </source>
</reference>
<name>A0A537M8J3_9BACT</name>
<feature type="signal peptide" evidence="1">
    <location>
        <begin position="1"/>
        <end position="18"/>
    </location>
</feature>
<proteinExistence type="predicted"/>
<accession>A0A537M8J3</accession>
<evidence type="ECO:0000313" key="2">
    <source>
        <dbReference type="EMBL" id="TMJ16572.1"/>
    </source>
</evidence>
<keyword evidence="1" id="KW-0732">Signal</keyword>
<comment type="caution">
    <text evidence="2">The sequence shown here is derived from an EMBL/GenBank/DDBJ whole genome shotgun (WGS) entry which is preliminary data.</text>
</comment>
<gene>
    <name evidence="2" type="ORF">E6H02_00630</name>
</gene>
<dbReference type="Proteomes" id="UP000320393">
    <property type="component" value="Unassembled WGS sequence"/>
</dbReference>